<organism evidence="2">
    <name type="scientific">Tanacetum cinerariifolium</name>
    <name type="common">Dalmatian daisy</name>
    <name type="synonym">Chrysanthemum cinerariifolium</name>
    <dbReference type="NCBI Taxonomy" id="118510"/>
    <lineage>
        <taxon>Eukaryota</taxon>
        <taxon>Viridiplantae</taxon>
        <taxon>Streptophyta</taxon>
        <taxon>Embryophyta</taxon>
        <taxon>Tracheophyta</taxon>
        <taxon>Spermatophyta</taxon>
        <taxon>Magnoliopsida</taxon>
        <taxon>eudicotyledons</taxon>
        <taxon>Gunneridae</taxon>
        <taxon>Pentapetalae</taxon>
        <taxon>asterids</taxon>
        <taxon>campanulids</taxon>
        <taxon>Asterales</taxon>
        <taxon>Asteraceae</taxon>
        <taxon>Asteroideae</taxon>
        <taxon>Anthemideae</taxon>
        <taxon>Anthemidinae</taxon>
        <taxon>Tanacetum</taxon>
    </lineage>
</organism>
<keyword evidence="2" id="KW-0695">RNA-directed DNA polymerase</keyword>
<gene>
    <name evidence="2" type="ORF">Tci_838624</name>
</gene>
<dbReference type="SUPFAM" id="SSF56672">
    <property type="entry name" value="DNA/RNA polymerases"/>
    <property type="match status" value="1"/>
</dbReference>
<reference evidence="2" key="1">
    <citation type="journal article" date="2019" name="Sci. Rep.">
        <title>Draft genome of Tanacetum cinerariifolium, the natural source of mosquito coil.</title>
        <authorList>
            <person name="Yamashiro T."/>
            <person name="Shiraishi A."/>
            <person name="Satake H."/>
            <person name="Nakayama K."/>
        </authorList>
    </citation>
    <scope>NUCLEOTIDE SEQUENCE</scope>
</reference>
<feature type="domain" description="Reverse transcriptase" evidence="1">
    <location>
        <begin position="1"/>
        <end position="58"/>
    </location>
</feature>
<dbReference type="AlphaFoldDB" id="A0A699QHI2"/>
<dbReference type="PANTHER" id="PTHR24559">
    <property type="entry name" value="TRANSPOSON TY3-I GAG-POL POLYPROTEIN"/>
    <property type="match status" value="1"/>
</dbReference>
<proteinExistence type="predicted"/>
<dbReference type="PANTHER" id="PTHR24559:SF444">
    <property type="entry name" value="REVERSE TRANSCRIPTASE DOMAIN-CONTAINING PROTEIN"/>
    <property type="match status" value="1"/>
</dbReference>
<dbReference type="EMBL" id="BKCJ011011975">
    <property type="protein sequence ID" value="GFC66654.1"/>
    <property type="molecule type" value="Genomic_DNA"/>
</dbReference>
<keyword evidence="2" id="KW-0808">Transferase</keyword>
<dbReference type="GO" id="GO:0003964">
    <property type="term" value="F:RNA-directed DNA polymerase activity"/>
    <property type="evidence" value="ECO:0007669"/>
    <property type="project" value="UniProtKB-KW"/>
</dbReference>
<name>A0A699QHI2_TANCI</name>
<keyword evidence="2" id="KW-0548">Nucleotidyltransferase</keyword>
<evidence type="ECO:0000259" key="1">
    <source>
        <dbReference type="Pfam" id="PF00078"/>
    </source>
</evidence>
<dbReference type="InterPro" id="IPR043502">
    <property type="entry name" value="DNA/RNA_pol_sf"/>
</dbReference>
<evidence type="ECO:0000313" key="2">
    <source>
        <dbReference type="EMBL" id="GFC66654.1"/>
    </source>
</evidence>
<sequence length="156" mass="17870">MPFGLTNAPTVFMNRVCKPYLDKFVILFIDDILLYSKSKEDHKGHIKLVLELLKKEKMFAKFPSVNFGYKKYIFFGQVVNNSGIHVDPSKREAVNTWKVHNTSSEIQLFMGLAITLPRCMSTQPNALLLRIIVNHKLSDLSDNDNISVLHKLSFDV</sequence>
<dbReference type="InterPro" id="IPR053134">
    <property type="entry name" value="RNA-dir_DNA_polymerase"/>
</dbReference>
<dbReference type="InterPro" id="IPR000477">
    <property type="entry name" value="RT_dom"/>
</dbReference>
<comment type="caution">
    <text evidence="2">The sequence shown here is derived from an EMBL/GenBank/DDBJ whole genome shotgun (WGS) entry which is preliminary data.</text>
</comment>
<dbReference type="Gene3D" id="3.30.70.270">
    <property type="match status" value="1"/>
</dbReference>
<dbReference type="Pfam" id="PF00078">
    <property type="entry name" value="RVT_1"/>
    <property type="match status" value="1"/>
</dbReference>
<protein>
    <submittedName>
        <fullName evidence="2">Putative reverse transcriptase domain-containing protein</fullName>
    </submittedName>
</protein>
<accession>A0A699QHI2</accession>
<dbReference type="InterPro" id="IPR043128">
    <property type="entry name" value="Rev_trsase/Diguanyl_cyclase"/>
</dbReference>